<protein>
    <recommendedName>
        <fullName evidence="3">Transposase</fullName>
    </recommendedName>
</protein>
<name>A0A1C3YS50_9ENTR</name>
<accession>A0A1C3YS50</accession>
<evidence type="ECO:0000313" key="2">
    <source>
        <dbReference type="Proteomes" id="UP000198975"/>
    </source>
</evidence>
<reference evidence="2" key="1">
    <citation type="submission" date="2016-08" db="EMBL/GenBank/DDBJ databases">
        <authorList>
            <person name="Varghese N."/>
            <person name="Submissions Spin"/>
        </authorList>
    </citation>
    <scope>NUCLEOTIDE SEQUENCE [LARGE SCALE GENOMIC DNA]</scope>
    <source>
        <strain evidence="2">REICA_082</strain>
    </source>
</reference>
<proteinExistence type="predicted"/>
<organism evidence="1 2">
    <name type="scientific">Kosakonia oryzendophytica</name>
    <dbReference type="NCBI Taxonomy" id="1005665"/>
    <lineage>
        <taxon>Bacteria</taxon>
        <taxon>Pseudomonadati</taxon>
        <taxon>Pseudomonadota</taxon>
        <taxon>Gammaproteobacteria</taxon>
        <taxon>Enterobacterales</taxon>
        <taxon>Enterobacteriaceae</taxon>
        <taxon>Kosakonia</taxon>
    </lineage>
</organism>
<dbReference type="EMBL" id="FMAY01000001">
    <property type="protein sequence ID" value="SCB72911.1"/>
    <property type="molecule type" value="Genomic_DNA"/>
</dbReference>
<evidence type="ECO:0000313" key="1">
    <source>
        <dbReference type="EMBL" id="SCB72911.1"/>
    </source>
</evidence>
<gene>
    <name evidence="1" type="ORF">GA0061071_10196</name>
</gene>
<dbReference type="Proteomes" id="UP000198975">
    <property type="component" value="Unassembled WGS sequence"/>
</dbReference>
<dbReference type="AlphaFoldDB" id="A0A1C3YS50"/>
<keyword evidence="2" id="KW-1185">Reference proteome</keyword>
<sequence length="43" mass="5237">MKRYFRRRENERVPVIGYISLSDATREITDHIIGYYSVLRAYK</sequence>
<evidence type="ECO:0008006" key="3">
    <source>
        <dbReference type="Google" id="ProtNLM"/>
    </source>
</evidence>